<evidence type="ECO:0000313" key="3">
    <source>
        <dbReference type="Proteomes" id="UP000226429"/>
    </source>
</evidence>
<accession>A0A370CIM2</accession>
<feature type="chain" id="PRO_5016927483" evidence="1">
    <location>
        <begin position="24"/>
        <end position="146"/>
    </location>
</feature>
<gene>
    <name evidence="2" type="ORF">CFE62_002830</name>
</gene>
<sequence>MNILLRKTTLSLLLLLGISVSAAANSPVTSSSTSANPTPLATNPQSKAIEFARQAGTIAGVAQACGQNVTDFSARIAEAINKLTNNPTDIAGALLIYQRITQEAEMTEKKNQVIPCPKVLQDYHNLPIMQPDYKTTVIAQLNSSGS</sequence>
<dbReference type="Proteomes" id="UP000226429">
    <property type="component" value="Unassembled WGS sequence"/>
</dbReference>
<dbReference type="AlphaFoldDB" id="A0A370CIM2"/>
<organism evidence="2 3">
    <name type="scientific">Candidatus Aquirickettsiella gammari</name>
    <dbReference type="NCBI Taxonomy" id="2016198"/>
    <lineage>
        <taxon>Bacteria</taxon>
        <taxon>Pseudomonadati</taxon>
        <taxon>Pseudomonadota</taxon>
        <taxon>Gammaproteobacteria</taxon>
        <taxon>Legionellales</taxon>
        <taxon>Coxiellaceae</taxon>
        <taxon>Candidatus Aquirickettsiella</taxon>
    </lineage>
</organism>
<proteinExistence type="predicted"/>
<reference evidence="2 3" key="1">
    <citation type="journal article" date="2017" name="Int. J. Syst. Evol. Microbiol.">
        <title>Aquarickettsiella crustaci n. gen. n. sp. (Gammaproteobacteria: Legionellales: Coxiellaceae); a bacterial pathogen of the freshwater crustacean: Gammarus fossarum (Malacostraca: Amphipoda).</title>
        <authorList>
            <person name="Bojko J."/>
            <person name="Dunn A.M."/>
            <person name="Stebbing P.D."/>
            <person name="Van Aerle R."/>
            <person name="Bacela-Spychalska K."/>
            <person name="Bean T.P."/>
            <person name="Stentiford G.D."/>
        </authorList>
    </citation>
    <scope>NUCLEOTIDE SEQUENCE [LARGE SCALE GENOMIC DNA]</scope>
    <source>
        <strain evidence="2">RA15029</strain>
    </source>
</reference>
<evidence type="ECO:0000256" key="1">
    <source>
        <dbReference type="SAM" id="SignalP"/>
    </source>
</evidence>
<name>A0A370CIM2_9COXI</name>
<protein>
    <submittedName>
        <fullName evidence="2">Uncharacterized protein</fullName>
    </submittedName>
</protein>
<comment type="caution">
    <text evidence="2">The sequence shown here is derived from an EMBL/GenBank/DDBJ whole genome shotgun (WGS) entry which is preliminary data.</text>
</comment>
<feature type="signal peptide" evidence="1">
    <location>
        <begin position="1"/>
        <end position="23"/>
    </location>
</feature>
<evidence type="ECO:0000313" key="2">
    <source>
        <dbReference type="EMBL" id="RDH40711.1"/>
    </source>
</evidence>
<keyword evidence="1" id="KW-0732">Signal</keyword>
<keyword evidence="3" id="KW-1185">Reference proteome</keyword>
<reference evidence="2 3" key="2">
    <citation type="journal article" date="2018" name="J. Invertebr. Pathol.">
        <title>'Candidatus Aquirickettsiella gammari' (Gammaproteobacteria: Legionellales: Coxiellaceae): A bacterial pathogen of the freshwater crustacean Gammarus fossarum (Malacostraca: Amphipoda).</title>
        <authorList>
            <person name="Bojko J."/>
            <person name="Dunn A.M."/>
            <person name="Stebbing P.D."/>
            <person name="van Aerle R."/>
            <person name="Bacela-Spychalska K."/>
            <person name="Bean T.P."/>
            <person name="Urrutia A."/>
            <person name="Stentiford G.D."/>
        </authorList>
    </citation>
    <scope>NUCLEOTIDE SEQUENCE [LARGE SCALE GENOMIC DNA]</scope>
    <source>
        <strain evidence="2">RA15029</strain>
    </source>
</reference>
<dbReference type="EMBL" id="NMOS02000005">
    <property type="protein sequence ID" value="RDH40711.1"/>
    <property type="molecule type" value="Genomic_DNA"/>
</dbReference>